<evidence type="ECO:0000313" key="3">
    <source>
        <dbReference type="EMBL" id="TQF15160.1"/>
    </source>
</evidence>
<name>A0A540X1R2_9BACT</name>
<dbReference type="OrthoDB" id="9784548at2"/>
<proteinExistence type="predicted"/>
<organism evidence="3 4">
    <name type="scientific">Myxococcus llanfairpwllgwyngyllgogerychwyrndrobwllllantysiliogogogochensis</name>
    <dbReference type="NCBI Taxonomy" id="2590453"/>
    <lineage>
        <taxon>Bacteria</taxon>
        <taxon>Pseudomonadati</taxon>
        <taxon>Myxococcota</taxon>
        <taxon>Myxococcia</taxon>
        <taxon>Myxococcales</taxon>
        <taxon>Cystobacterineae</taxon>
        <taxon>Myxococcaceae</taxon>
        <taxon>Myxococcus</taxon>
    </lineage>
</organism>
<feature type="region of interest" description="Disordered" evidence="1">
    <location>
        <begin position="31"/>
        <end position="87"/>
    </location>
</feature>
<dbReference type="SUPFAM" id="SSF49785">
    <property type="entry name" value="Galactose-binding domain-like"/>
    <property type="match status" value="1"/>
</dbReference>
<protein>
    <submittedName>
        <fullName evidence="3">Discoidin domain-containing protein</fullName>
    </submittedName>
</protein>
<dbReference type="EMBL" id="VIFM01000049">
    <property type="protein sequence ID" value="TQF15160.1"/>
    <property type="molecule type" value="Genomic_DNA"/>
</dbReference>
<evidence type="ECO:0000313" key="4">
    <source>
        <dbReference type="Proteomes" id="UP000315369"/>
    </source>
</evidence>
<feature type="compositionally biased region" description="Low complexity" evidence="1">
    <location>
        <begin position="64"/>
        <end position="77"/>
    </location>
</feature>
<evidence type="ECO:0000256" key="1">
    <source>
        <dbReference type="SAM" id="MobiDB-lite"/>
    </source>
</evidence>
<comment type="caution">
    <text evidence="3">The sequence shown here is derived from an EMBL/GenBank/DDBJ whole genome shotgun (WGS) entry which is preliminary data.</text>
</comment>
<feature type="domain" description="NAD glycohydrolase translocation F5/8 type C" evidence="2">
    <location>
        <begin position="99"/>
        <end position="237"/>
    </location>
</feature>
<reference evidence="3 4" key="1">
    <citation type="submission" date="2019-06" db="EMBL/GenBank/DDBJ databases">
        <authorList>
            <person name="Livingstone P."/>
            <person name="Whitworth D."/>
        </authorList>
    </citation>
    <scope>NUCLEOTIDE SEQUENCE [LARGE SCALE GENOMIC DNA]</scope>
    <source>
        <strain evidence="3 4">AM401</strain>
    </source>
</reference>
<dbReference type="AlphaFoldDB" id="A0A540X1R2"/>
<gene>
    <name evidence="3" type="ORF">FJV41_14760</name>
</gene>
<accession>A0A540X1R2</accession>
<dbReference type="NCBIfam" id="NF047619">
    <property type="entry name" value="NADase_discoid"/>
    <property type="match status" value="1"/>
</dbReference>
<sequence>MSDDSWRGGTRWWDPRVILGCVLLSTGAWGQSAEAGRTEDGGLGPSGAPDAGQTVSGGLGPSEPADAGQAASAAPGPAETPDAGPSDARRVEVKLHGVSVTVTASSVLVEGREPGRYGPANLLDEDPGTVWAEGAKGSGAGEWVELSFPPDTPVHSFLVTPGNPKSAKLYKANARPRKARLELKLAEGRKLDYVLDFPRDFPAGGAIYVHYRRQFAVKSARLTVLTVWPGSRYLDLCLGGFVPVFRGPEERFLPTFLGTHRELAPTLAEFMAKPNLVFKLLPPEKSGVPARLRAYSRVPHNGPLPPPEEEFNMHHITSGWSRFSQDLAGNTAGASVQRELFRLVPAPGAKGYVFDPIAPPKRPDSFSNFRVHWARVEDGWYVVGVDVLYREQTADD</sequence>
<dbReference type="InterPro" id="IPR008979">
    <property type="entry name" value="Galactose-bd-like_sf"/>
</dbReference>
<dbReference type="InterPro" id="IPR057561">
    <property type="entry name" value="NADase_transloc"/>
</dbReference>
<dbReference type="RefSeq" id="WP_141643115.1">
    <property type="nucleotide sequence ID" value="NZ_VIFM01000049.1"/>
</dbReference>
<dbReference type="Pfam" id="PF25302">
    <property type="entry name" value="NADase_transloc"/>
    <property type="match status" value="1"/>
</dbReference>
<evidence type="ECO:0000259" key="2">
    <source>
        <dbReference type="Pfam" id="PF25302"/>
    </source>
</evidence>
<keyword evidence="4" id="KW-1185">Reference proteome</keyword>
<dbReference type="Proteomes" id="UP000315369">
    <property type="component" value="Unassembled WGS sequence"/>
</dbReference>